<protein>
    <submittedName>
        <fullName evidence="3">Uncharacterized protein</fullName>
    </submittedName>
</protein>
<feature type="transmembrane region" description="Helical" evidence="2">
    <location>
        <begin position="457"/>
        <end position="476"/>
    </location>
</feature>
<proteinExistence type="predicted"/>
<dbReference type="RefSeq" id="WP_158035562.1">
    <property type="nucleotide sequence ID" value="NZ_BAAAZV010000018.1"/>
</dbReference>
<name>A0A7C8BPV4_9MICO</name>
<keyword evidence="4" id="KW-1185">Reference proteome</keyword>
<reference evidence="3 4" key="1">
    <citation type="submission" date="2019-09" db="EMBL/GenBank/DDBJ databases">
        <title>Phylogeny of genus Pseudoclavibacter and closely related genus.</title>
        <authorList>
            <person name="Li Y."/>
        </authorList>
    </citation>
    <scope>NUCLEOTIDE SEQUENCE [LARGE SCALE GENOMIC DNA]</scope>
    <source>
        <strain evidence="3 4">JCM 16921</strain>
    </source>
</reference>
<feature type="region of interest" description="Disordered" evidence="1">
    <location>
        <begin position="220"/>
        <end position="260"/>
    </location>
</feature>
<accession>A0A7C8BPV4</accession>
<keyword evidence="2" id="KW-0472">Membrane</keyword>
<comment type="caution">
    <text evidence="3">The sequence shown here is derived from an EMBL/GenBank/DDBJ whole genome shotgun (WGS) entry which is preliminary data.</text>
</comment>
<evidence type="ECO:0000256" key="2">
    <source>
        <dbReference type="SAM" id="Phobius"/>
    </source>
</evidence>
<keyword evidence="2" id="KW-1133">Transmembrane helix</keyword>
<dbReference type="Proteomes" id="UP000481339">
    <property type="component" value="Unassembled WGS sequence"/>
</dbReference>
<feature type="transmembrane region" description="Helical" evidence="2">
    <location>
        <begin position="488"/>
        <end position="509"/>
    </location>
</feature>
<evidence type="ECO:0000313" key="3">
    <source>
        <dbReference type="EMBL" id="KAB1633725.1"/>
    </source>
</evidence>
<feature type="transmembrane region" description="Helical" evidence="2">
    <location>
        <begin position="146"/>
        <end position="163"/>
    </location>
</feature>
<evidence type="ECO:0000313" key="4">
    <source>
        <dbReference type="Proteomes" id="UP000481339"/>
    </source>
</evidence>
<feature type="transmembrane region" description="Helical" evidence="2">
    <location>
        <begin position="561"/>
        <end position="578"/>
    </location>
</feature>
<gene>
    <name evidence="3" type="ORF">F8O02_02025</name>
</gene>
<evidence type="ECO:0000256" key="1">
    <source>
        <dbReference type="SAM" id="MobiDB-lite"/>
    </source>
</evidence>
<feature type="transmembrane region" description="Helical" evidence="2">
    <location>
        <begin position="86"/>
        <end position="112"/>
    </location>
</feature>
<dbReference type="EMBL" id="WBKA01000001">
    <property type="protein sequence ID" value="KAB1633725.1"/>
    <property type="molecule type" value="Genomic_DNA"/>
</dbReference>
<feature type="transmembrane region" description="Helical" evidence="2">
    <location>
        <begin position="170"/>
        <end position="188"/>
    </location>
</feature>
<dbReference type="AlphaFoldDB" id="A0A7C8BPV4"/>
<feature type="transmembrane region" description="Helical" evidence="2">
    <location>
        <begin position="41"/>
        <end position="62"/>
    </location>
</feature>
<feature type="transmembrane region" description="Helical" evidence="2">
    <location>
        <begin position="341"/>
        <end position="364"/>
    </location>
</feature>
<feature type="transmembrane region" description="Helical" evidence="2">
    <location>
        <begin position="286"/>
        <end position="309"/>
    </location>
</feature>
<keyword evidence="2" id="KW-0812">Transmembrane</keyword>
<sequence>MAGLVAAAVAGVLGLLGAPGWLPALAPGPAASVPDLPTTVHLLGVLTLLARDLAAALTLLLLARSARCVRMAGAEPIAHRPLAPELAALTAGLWTLAALAVSALAAVAAMWAGAEGTFSEAWWRTLAATPTVAGVDGMAAFALSPQSWALVAPASVALLGALPGQWTARALLPVAVLGLIGQAGVVSPQGAPRTIAAAELLRILVVVVIVALLARTRGPRQRTAPSSDAGGQAEWDAGQDAAAGGQAERDAGQDAAQGPRQDVHLEVPADEQPSAGRATWQPALPAVLGALLGVVTVCGWTCVAGAAAFTVAGAERMRDIALTPAELLTGRPLPDGLAGSAWLTALTPDPLGLAAAVVLILLALRTLRRSRAAGASGASGRGAGAAGRAAGMSGLIAGLLLAWAACGGAGALAPVLASAATVRFALIALAVPALAAPLLGELCGAAPDVPGHPTARAWGWTLGLVVLGALVAFTPLRDAAVGVAGVDLAVTVAGLTLGLGAMTTLVALPEGRRLPLLALLAVVAAAAAWHAVAGGTGLLAAGWYGALGRVDGPTPLDDQHRGALVALAIALAALVVTARTRRRR</sequence>
<feature type="transmembrane region" description="Helical" evidence="2">
    <location>
        <begin position="411"/>
        <end position="436"/>
    </location>
</feature>
<organism evidence="3 4">
    <name type="scientific">Pseudoclavibacter caeni</name>
    <dbReference type="NCBI Taxonomy" id="908846"/>
    <lineage>
        <taxon>Bacteria</taxon>
        <taxon>Bacillati</taxon>
        <taxon>Actinomycetota</taxon>
        <taxon>Actinomycetes</taxon>
        <taxon>Micrococcales</taxon>
        <taxon>Microbacteriaceae</taxon>
        <taxon>Pseudoclavibacter</taxon>
    </lineage>
</organism>
<feature type="compositionally biased region" description="Low complexity" evidence="1">
    <location>
        <begin position="228"/>
        <end position="246"/>
    </location>
</feature>
<feature type="transmembrane region" description="Helical" evidence="2">
    <location>
        <begin position="516"/>
        <end position="541"/>
    </location>
</feature>
<feature type="transmembrane region" description="Helical" evidence="2">
    <location>
        <begin position="194"/>
        <end position="214"/>
    </location>
</feature>